<dbReference type="Pfam" id="PF20587">
    <property type="entry name" value="DUF6789"/>
    <property type="match status" value="1"/>
</dbReference>
<dbReference type="InterPro" id="IPR046739">
    <property type="entry name" value="DUF6789"/>
</dbReference>
<keyword evidence="3" id="KW-1185">Reference proteome</keyword>
<protein>
    <submittedName>
        <fullName evidence="2">Asparagine N-glycosylation enzyme membrane subunit Stt3</fullName>
    </submittedName>
</protein>
<evidence type="ECO:0000313" key="3">
    <source>
        <dbReference type="Proteomes" id="UP000545037"/>
    </source>
</evidence>
<proteinExistence type="predicted"/>
<comment type="caution">
    <text evidence="2">The sequence shown here is derived from an EMBL/GenBank/DDBJ whole genome shotgun (WGS) entry which is preliminary data.</text>
</comment>
<accession>A0A7W9FGS1</accession>
<feature type="transmembrane region" description="Helical" evidence="1">
    <location>
        <begin position="53"/>
        <end position="70"/>
    </location>
</feature>
<name>A0A7W9FGS1_9CAUL</name>
<keyword evidence="1" id="KW-0812">Transmembrane</keyword>
<evidence type="ECO:0000313" key="2">
    <source>
        <dbReference type="EMBL" id="MBB5746953.1"/>
    </source>
</evidence>
<dbReference type="EMBL" id="JACHOR010000004">
    <property type="protein sequence ID" value="MBB5746953.1"/>
    <property type="molecule type" value="Genomic_DNA"/>
</dbReference>
<reference evidence="2 3" key="1">
    <citation type="submission" date="2020-08" db="EMBL/GenBank/DDBJ databases">
        <title>Genomic Encyclopedia of Type Strains, Phase IV (KMG-IV): sequencing the most valuable type-strain genomes for metagenomic binning, comparative biology and taxonomic classification.</title>
        <authorList>
            <person name="Goeker M."/>
        </authorList>
    </citation>
    <scope>NUCLEOTIDE SEQUENCE [LARGE SCALE GENOMIC DNA]</scope>
    <source>
        <strain evidence="2 3">DSM 4737</strain>
    </source>
</reference>
<dbReference type="Proteomes" id="UP000545037">
    <property type="component" value="Unassembled WGS sequence"/>
</dbReference>
<feature type="transmembrane region" description="Helical" evidence="1">
    <location>
        <begin position="82"/>
        <end position="106"/>
    </location>
</feature>
<feature type="transmembrane region" description="Helical" evidence="1">
    <location>
        <begin position="21"/>
        <end position="41"/>
    </location>
</feature>
<evidence type="ECO:0000256" key="1">
    <source>
        <dbReference type="SAM" id="Phobius"/>
    </source>
</evidence>
<gene>
    <name evidence="2" type="ORF">GGR13_002560</name>
</gene>
<sequence length="124" mass="13026">MAFPAFIAETLGLHDNLMVGWLVHLAIGVLVLGGGFGFLYAKLPTSTAATRGIVYAVGAFTVLLVGIFMVGDPRIFAGSDGFGTVGWMLMTHAIFGIVLGSVYGILMAREKRELRAMVGAAPAH</sequence>
<keyword evidence="1" id="KW-0472">Membrane</keyword>
<dbReference type="AlphaFoldDB" id="A0A7W9FGS1"/>
<organism evidence="2 3">
    <name type="scientific">Brevundimonas variabilis</name>
    <dbReference type="NCBI Taxonomy" id="74312"/>
    <lineage>
        <taxon>Bacteria</taxon>
        <taxon>Pseudomonadati</taxon>
        <taxon>Pseudomonadota</taxon>
        <taxon>Alphaproteobacteria</taxon>
        <taxon>Caulobacterales</taxon>
        <taxon>Caulobacteraceae</taxon>
        <taxon>Brevundimonas</taxon>
    </lineage>
</organism>
<keyword evidence="1" id="KW-1133">Transmembrane helix</keyword>